<accession>A0A9N9UAL7</accession>
<keyword evidence="13" id="KW-1185">Reference proteome</keyword>
<dbReference type="GO" id="GO:0005524">
    <property type="term" value="F:ATP binding"/>
    <property type="evidence" value="ECO:0007669"/>
    <property type="project" value="UniProtKB-KW"/>
</dbReference>
<dbReference type="Proteomes" id="UP000754883">
    <property type="component" value="Unassembled WGS sequence"/>
</dbReference>
<evidence type="ECO:0000256" key="3">
    <source>
        <dbReference type="ARBA" id="ARBA00022692"/>
    </source>
</evidence>
<evidence type="ECO:0000256" key="8">
    <source>
        <dbReference type="SAM" id="MobiDB-lite"/>
    </source>
</evidence>
<keyword evidence="2" id="KW-0813">Transport</keyword>
<dbReference type="Pfam" id="PF01061">
    <property type="entry name" value="ABC2_membrane"/>
    <property type="match status" value="1"/>
</dbReference>
<feature type="transmembrane region" description="Helical" evidence="9">
    <location>
        <begin position="294"/>
        <end position="315"/>
    </location>
</feature>
<organism evidence="12 13">
    <name type="scientific">Clonostachys byssicola</name>
    <dbReference type="NCBI Taxonomy" id="160290"/>
    <lineage>
        <taxon>Eukaryota</taxon>
        <taxon>Fungi</taxon>
        <taxon>Dikarya</taxon>
        <taxon>Ascomycota</taxon>
        <taxon>Pezizomycotina</taxon>
        <taxon>Sordariomycetes</taxon>
        <taxon>Hypocreomycetidae</taxon>
        <taxon>Hypocreales</taxon>
        <taxon>Bionectriaceae</taxon>
        <taxon>Clonostachys</taxon>
    </lineage>
</organism>
<dbReference type="EMBL" id="CABFNO020001379">
    <property type="protein sequence ID" value="CAG9983989.1"/>
    <property type="molecule type" value="Genomic_DNA"/>
</dbReference>
<dbReference type="GO" id="GO:0016887">
    <property type="term" value="F:ATP hydrolysis activity"/>
    <property type="evidence" value="ECO:0007669"/>
    <property type="project" value="InterPro"/>
</dbReference>
<evidence type="ECO:0000256" key="6">
    <source>
        <dbReference type="ARBA" id="ARBA00022989"/>
    </source>
</evidence>
<evidence type="ECO:0000256" key="10">
    <source>
        <dbReference type="SAM" id="SignalP"/>
    </source>
</evidence>
<gene>
    <name evidence="12" type="ORF">CBYS24578_00008494</name>
</gene>
<protein>
    <recommendedName>
        <fullName evidence="11">AAA+ ATPase domain-containing protein</fullName>
    </recommendedName>
</protein>
<sequence>MLVIFLIVYLLASEYFVGQATVKRAPARPSGEPKKDSVPEEVKSSHTSKVSSESTGPIALVPAQSQVFQWANLSYEIKTKKQHRVILSNIDRWVTAGTLTALMGVTGAGKTSLLNALAGWTMTGTVSGDILINGLKRNHSFQRKLGYVQQDDNHLPTSTVREALQFSAFLRQPQDVPQEEKVNYVDEAGGNLNVEQRKRLTIAVEMAAKPEVLLFLGNEASTVIRYFEPNGASACPAGVNPAEWMLDVTGVRPKTEDPDGDDSSPAECWSEKWISSEERQEVVFIASNVLMELLLWQTIIAVPIFVVWYYSLKLYQYSNGRLRTTERVICRLNRVLRGGDAIATLIYWLATLFYGILTPPSQLARFWIFMYRVSPLTYLLEGLAVAGLADIDLTCSSTEVQSIPVANNSLGLTCGEYLSAFVRDSGERVLNPSDPAECHYCPVASVNTILESYVVANMLTTFEDGA</sequence>
<dbReference type="Pfam" id="PF00005">
    <property type="entry name" value="ABC_tran"/>
    <property type="match status" value="1"/>
</dbReference>
<evidence type="ECO:0000256" key="7">
    <source>
        <dbReference type="ARBA" id="ARBA00023136"/>
    </source>
</evidence>
<dbReference type="Gene3D" id="3.40.50.300">
    <property type="entry name" value="P-loop containing nucleotide triphosphate hydrolases"/>
    <property type="match status" value="1"/>
</dbReference>
<dbReference type="OrthoDB" id="245989at2759"/>
<comment type="subcellular location">
    <subcellularLocation>
        <location evidence="1">Membrane</location>
        <topology evidence="1">Multi-pass membrane protein</topology>
    </subcellularLocation>
</comment>
<feature type="signal peptide" evidence="10">
    <location>
        <begin position="1"/>
        <end position="20"/>
    </location>
</feature>
<keyword evidence="10" id="KW-0732">Signal</keyword>
<dbReference type="AlphaFoldDB" id="A0A9N9UAL7"/>
<dbReference type="SUPFAM" id="SSF52540">
    <property type="entry name" value="P-loop containing nucleoside triphosphate hydrolases"/>
    <property type="match status" value="1"/>
</dbReference>
<comment type="caution">
    <text evidence="12">The sequence shown here is derived from an EMBL/GenBank/DDBJ whole genome shotgun (WGS) entry which is preliminary data.</text>
</comment>
<evidence type="ECO:0000256" key="1">
    <source>
        <dbReference type="ARBA" id="ARBA00004141"/>
    </source>
</evidence>
<keyword evidence="7 9" id="KW-0472">Membrane</keyword>
<dbReference type="InterPro" id="IPR013525">
    <property type="entry name" value="ABC2_TM"/>
</dbReference>
<evidence type="ECO:0000256" key="5">
    <source>
        <dbReference type="ARBA" id="ARBA00022840"/>
    </source>
</evidence>
<dbReference type="PANTHER" id="PTHR19241">
    <property type="entry name" value="ATP-BINDING CASSETTE TRANSPORTER"/>
    <property type="match status" value="1"/>
</dbReference>
<evidence type="ECO:0000259" key="11">
    <source>
        <dbReference type="SMART" id="SM00382"/>
    </source>
</evidence>
<dbReference type="InterPro" id="IPR027417">
    <property type="entry name" value="P-loop_NTPase"/>
</dbReference>
<reference evidence="12 13" key="2">
    <citation type="submission" date="2021-10" db="EMBL/GenBank/DDBJ databases">
        <authorList>
            <person name="Piombo E."/>
        </authorList>
    </citation>
    <scope>NUCLEOTIDE SEQUENCE [LARGE SCALE GENOMIC DNA]</scope>
</reference>
<keyword evidence="3 9" id="KW-0812">Transmembrane</keyword>
<feature type="transmembrane region" description="Helical" evidence="9">
    <location>
        <begin position="369"/>
        <end position="389"/>
    </location>
</feature>
<evidence type="ECO:0000313" key="12">
    <source>
        <dbReference type="EMBL" id="CAG9983989.1"/>
    </source>
</evidence>
<dbReference type="GO" id="GO:0016020">
    <property type="term" value="C:membrane"/>
    <property type="evidence" value="ECO:0007669"/>
    <property type="project" value="UniProtKB-SubCell"/>
</dbReference>
<evidence type="ECO:0000313" key="13">
    <source>
        <dbReference type="Proteomes" id="UP000754883"/>
    </source>
</evidence>
<dbReference type="InterPro" id="IPR003439">
    <property type="entry name" value="ABC_transporter-like_ATP-bd"/>
</dbReference>
<reference evidence="13" key="1">
    <citation type="submission" date="2019-06" db="EMBL/GenBank/DDBJ databases">
        <authorList>
            <person name="Broberg M."/>
        </authorList>
    </citation>
    <scope>NUCLEOTIDE SEQUENCE [LARGE SCALE GENOMIC DNA]</scope>
</reference>
<evidence type="ECO:0000256" key="2">
    <source>
        <dbReference type="ARBA" id="ARBA00022448"/>
    </source>
</evidence>
<proteinExistence type="predicted"/>
<keyword evidence="6 9" id="KW-1133">Transmembrane helix</keyword>
<feature type="compositionally biased region" description="Low complexity" evidence="8">
    <location>
        <begin position="45"/>
        <end position="55"/>
    </location>
</feature>
<evidence type="ECO:0000256" key="4">
    <source>
        <dbReference type="ARBA" id="ARBA00022741"/>
    </source>
</evidence>
<feature type="domain" description="AAA+ ATPase" evidence="11">
    <location>
        <begin position="96"/>
        <end position="306"/>
    </location>
</feature>
<keyword evidence="5" id="KW-0067">ATP-binding</keyword>
<feature type="region of interest" description="Disordered" evidence="8">
    <location>
        <begin position="25"/>
        <end position="55"/>
    </location>
</feature>
<dbReference type="SMART" id="SM00382">
    <property type="entry name" value="AAA"/>
    <property type="match status" value="1"/>
</dbReference>
<feature type="compositionally biased region" description="Basic and acidic residues" evidence="8">
    <location>
        <begin position="31"/>
        <end position="44"/>
    </location>
</feature>
<feature type="chain" id="PRO_5040231388" description="AAA+ ATPase domain-containing protein" evidence="10">
    <location>
        <begin position="21"/>
        <end position="466"/>
    </location>
</feature>
<dbReference type="InterPro" id="IPR003593">
    <property type="entry name" value="AAA+_ATPase"/>
</dbReference>
<dbReference type="GO" id="GO:0140359">
    <property type="term" value="F:ABC-type transporter activity"/>
    <property type="evidence" value="ECO:0007669"/>
    <property type="project" value="InterPro"/>
</dbReference>
<keyword evidence="4" id="KW-0547">Nucleotide-binding</keyword>
<evidence type="ECO:0000256" key="9">
    <source>
        <dbReference type="SAM" id="Phobius"/>
    </source>
</evidence>
<name>A0A9N9UAL7_9HYPO</name>
<feature type="transmembrane region" description="Helical" evidence="9">
    <location>
        <begin position="335"/>
        <end position="357"/>
    </location>
</feature>